<evidence type="ECO:0000313" key="2">
    <source>
        <dbReference type="EMBL" id="AMY67530.1"/>
    </source>
</evidence>
<dbReference type="EMBL" id="CP012661">
    <property type="protein sequence ID" value="AMY67530.1"/>
    <property type="molecule type" value="Genomic_DNA"/>
</dbReference>
<dbReference type="RefSeq" id="WP_066808861.1">
    <property type="nucleotide sequence ID" value="NZ_CP012661.1"/>
</dbReference>
<proteinExistence type="predicted"/>
<dbReference type="OrthoDB" id="9814124at2"/>
<organism evidence="2 3">
    <name type="scientific">Frigidibacter mobilis</name>
    <dbReference type="NCBI Taxonomy" id="1335048"/>
    <lineage>
        <taxon>Bacteria</taxon>
        <taxon>Pseudomonadati</taxon>
        <taxon>Pseudomonadota</taxon>
        <taxon>Alphaproteobacteria</taxon>
        <taxon>Rhodobacterales</taxon>
        <taxon>Paracoccaceae</taxon>
        <taxon>Frigidibacter</taxon>
    </lineage>
</organism>
<protein>
    <submittedName>
        <fullName evidence="2">Putative sulfolipid biosynthesis protein</fullName>
    </submittedName>
</protein>
<dbReference type="SUPFAM" id="SSF51735">
    <property type="entry name" value="NAD(P)-binding Rossmann-fold domains"/>
    <property type="match status" value="1"/>
</dbReference>
<name>A0A159Z0W1_9RHOB</name>
<reference evidence="2 3" key="1">
    <citation type="submission" date="2015-09" db="EMBL/GenBank/DDBJ databases">
        <title>Complete genome sequence of Defluviimonas alba cai42t isolated from an oilfield in Xinjiang.</title>
        <authorList>
            <person name="Geng S."/>
            <person name="Pan X."/>
            <person name="Wu X."/>
        </authorList>
    </citation>
    <scope>NUCLEOTIDE SEQUENCE [LARGE SCALE GENOMIC DNA]</scope>
    <source>
        <strain evidence="3">cai42</strain>
    </source>
</reference>
<feature type="domain" description="NAD-dependent epimerase/dehydratase" evidence="1">
    <location>
        <begin position="3"/>
        <end position="218"/>
    </location>
</feature>
<dbReference type="KEGG" id="daa:AKL17_0268"/>
<dbReference type="Proteomes" id="UP000076128">
    <property type="component" value="Chromosome"/>
</dbReference>
<dbReference type="STRING" id="1335048.AKL17_0268"/>
<dbReference type="CDD" id="cd08946">
    <property type="entry name" value="SDR_e"/>
    <property type="match status" value="1"/>
</dbReference>
<dbReference type="InterPro" id="IPR001509">
    <property type="entry name" value="Epimerase_deHydtase"/>
</dbReference>
<dbReference type="AlphaFoldDB" id="A0A159Z0W1"/>
<dbReference type="InterPro" id="IPR051783">
    <property type="entry name" value="NAD(P)-dependent_oxidoreduct"/>
</dbReference>
<dbReference type="Gene3D" id="3.40.50.720">
    <property type="entry name" value="NAD(P)-binding Rossmann-like Domain"/>
    <property type="match status" value="1"/>
</dbReference>
<dbReference type="GO" id="GO:0004029">
    <property type="term" value="F:aldehyde dehydrogenase (NAD+) activity"/>
    <property type="evidence" value="ECO:0007669"/>
    <property type="project" value="TreeGrafter"/>
</dbReference>
<accession>A0A159Z0W1</accession>
<dbReference type="GO" id="GO:0005737">
    <property type="term" value="C:cytoplasm"/>
    <property type="evidence" value="ECO:0007669"/>
    <property type="project" value="TreeGrafter"/>
</dbReference>
<sequence>MKIALTGGTGLVGRFLAEAARAAGHQVTLLSRSPPPDGLRYDLAGEVPDLAGHDALIHAAFQHEPGRYRGGEGTDPVGFLAANRDGSLRLFAAARAAGLARALFLSTRAVYGDHPAGTVLAEGLDLRPDTLYGQMKADVEQGLAALSSPNFSTASLRATGVYGPGPGHKWTGLFADFRAGRPIAPRVATEVHGDDLAAAALLLLEAPAETLAPQAFNVSDLTLDLHDLLAEVARLTGCAAPLPPRADAARVSAMDCTRLRALGWQPGGWPRLRASLPAMLD</sequence>
<dbReference type="PANTHER" id="PTHR48079">
    <property type="entry name" value="PROTEIN YEEZ"/>
    <property type="match status" value="1"/>
</dbReference>
<evidence type="ECO:0000313" key="3">
    <source>
        <dbReference type="Proteomes" id="UP000076128"/>
    </source>
</evidence>
<dbReference type="Pfam" id="PF01370">
    <property type="entry name" value="Epimerase"/>
    <property type="match status" value="1"/>
</dbReference>
<gene>
    <name evidence="2" type="ORF">AKL17_0268</name>
</gene>
<evidence type="ECO:0000259" key="1">
    <source>
        <dbReference type="Pfam" id="PF01370"/>
    </source>
</evidence>
<dbReference type="InterPro" id="IPR036291">
    <property type="entry name" value="NAD(P)-bd_dom_sf"/>
</dbReference>
<keyword evidence="3" id="KW-1185">Reference proteome</keyword>
<dbReference type="PANTHER" id="PTHR48079:SF6">
    <property type="entry name" value="NAD(P)-BINDING DOMAIN-CONTAINING PROTEIN-RELATED"/>
    <property type="match status" value="1"/>
</dbReference>